<accession>A0A7J8NEV1</accession>
<sequence>MEADLENLNLEDEEELILCTRNKITIENGHQFA</sequence>
<gene>
    <name evidence="1" type="ORF">Golob_027693</name>
</gene>
<protein>
    <submittedName>
        <fullName evidence="1">Uncharacterized protein</fullName>
    </submittedName>
</protein>
<comment type="caution">
    <text evidence="1">The sequence shown here is derived from an EMBL/GenBank/DDBJ whole genome shotgun (WGS) entry which is preliminary data.</text>
</comment>
<dbReference type="EMBL" id="JABEZX010184781">
    <property type="protein sequence ID" value="MBA0575426.1"/>
    <property type="molecule type" value="Genomic_DNA"/>
</dbReference>
<organism evidence="1 2">
    <name type="scientific">Gossypium lobatum</name>
    <dbReference type="NCBI Taxonomy" id="34289"/>
    <lineage>
        <taxon>Eukaryota</taxon>
        <taxon>Viridiplantae</taxon>
        <taxon>Streptophyta</taxon>
        <taxon>Embryophyta</taxon>
        <taxon>Tracheophyta</taxon>
        <taxon>Spermatophyta</taxon>
        <taxon>Magnoliopsida</taxon>
        <taxon>eudicotyledons</taxon>
        <taxon>Gunneridae</taxon>
        <taxon>Pentapetalae</taxon>
        <taxon>rosids</taxon>
        <taxon>malvids</taxon>
        <taxon>Malvales</taxon>
        <taxon>Malvaceae</taxon>
        <taxon>Malvoideae</taxon>
        <taxon>Gossypium</taxon>
    </lineage>
</organism>
<evidence type="ECO:0000313" key="1">
    <source>
        <dbReference type="EMBL" id="MBA0575426.1"/>
    </source>
</evidence>
<keyword evidence="2" id="KW-1185">Reference proteome</keyword>
<reference evidence="1 2" key="1">
    <citation type="journal article" date="2019" name="Genome Biol. Evol.">
        <title>Insights into the evolution of the New World diploid cottons (Gossypium, subgenus Houzingenia) based on genome sequencing.</title>
        <authorList>
            <person name="Grover C.E."/>
            <person name="Arick M.A. 2nd"/>
            <person name="Thrash A."/>
            <person name="Conover J.L."/>
            <person name="Sanders W.S."/>
            <person name="Peterson D.G."/>
            <person name="Frelichowski J.E."/>
            <person name="Scheffler J.A."/>
            <person name="Scheffler B.E."/>
            <person name="Wendel J.F."/>
        </authorList>
    </citation>
    <scope>NUCLEOTIDE SEQUENCE [LARGE SCALE GENOMIC DNA]</scope>
    <source>
        <strain evidence="1">157</strain>
        <tissue evidence="1">Leaf</tissue>
    </source>
</reference>
<dbReference type="AlphaFoldDB" id="A0A7J8NEV1"/>
<proteinExistence type="predicted"/>
<dbReference type="Proteomes" id="UP000593572">
    <property type="component" value="Unassembled WGS sequence"/>
</dbReference>
<evidence type="ECO:0000313" key="2">
    <source>
        <dbReference type="Proteomes" id="UP000593572"/>
    </source>
</evidence>
<name>A0A7J8NEV1_9ROSI</name>